<accession>A0ABS1QYA4</accession>
<reference evidence="6 7" key="1">
    <citation type="submission" date="2021-01" db="EMBL/GenBank/DDBJ databases">
        <title>C459-1 draft genome sequence.</title>
        <authorList>
            <person name="Zhang X.-F."/>
        </authorList>
    </citation>
    <scope>NUCLEOTIDE SEQUENCE [LARGE SCALE GENOMIC DNA]</scope>
    <source>
        <strain evidence="7">C459-1</strain>
    </source>
</reference>
<dbReference type="PANTHER" id="PTHR43133">
    <property type="entry name" value="RNA POLYMERASE ECF-TYPE SIGMA FACTO"/>
    <property type="match status" value="1"/>
</dbReference>
<dbReference type="RefSeq" id="WP_202101221.1">
    <property type="nucleotide sequence ID" value="NZ_JAERTY010000001.1"/>
</dbReference>
<protein>
    <submittedName>
        <fullName evidence="6">Sigma-70 family RNA polymerase sigma factor</fullName>
    </submittedName>
</protein>
<dbReference type="InterPro" id="IPR013325">
    <property type="entry name" value="RNA_pol_sigma_r2"/>
</dbReference>
<comment type="similarity">
    <text evidence="1">Belongs to the sigma-70 factor family. ECF subfamily.</text>
</comment>
<dbReference type="InterPro" id="IPR013324">
    <property type="entry name" value="RNA_pol_sigma_r3/r4-like"/>
</dbReference>
<dbReference type="EMBL" id="JAERTY010000001">
    <property type="protein sequence ID" value="MBL1407417.1"/>
    <property type="molecule type" value="Genomic_DNA"/>
</dbReference>
<keyword evidence="4" id="KW-0804">Transcription</keyword>
<dbReference type="SUPFAM" id="SSF88659">
    <property type="entry name" value="Sigma3 and sigma4 domains of RNA polymerase sigma factors"/>
    <property type="match status" value="1"/>
</dbReference>
<evidence type="ECO:0000259" key="5">
    <source>
        <dbReference type="Pfam" id="PF08281"/>
    </source>
</evidence>
<gene>
    <name evidence="6" type="ORF">JKG61_01500</name>
</gene>
<dbReference type="SUPFAM" id="SSF88946">
    <property type="entry name" value="Sigma2 domain of RNA polymerase sigma factors"/>
    <property type="match status" value="1"/>
</dbReference>
<comment type="caution">
    <text evidence="6">The sequence shown here is derived from an EMBL/GenBank/DDBJ whole genome shotgun (WGS) entry which is preliminary data.</text>
</comment>
<feature type="domain" description="RNA polymerase sigma factor 70 region 4 type 2" evidence="5">
    <location>
        <begin position="121"/>
        <end position="166"/>
    </location>
</feature>
<evidence type="ECO:0000313" key="6">
    <source>
        <dbReference type="EMBL" id="MBL1407417.1"/>
    </source>
</evidence>
<evidence type="ECO:0000256" key="2">
    <source>
        <dbReference type="ARBA" id="ARBA00023015"/>
    </source>
</evidence>
<dbReference type="Pfam" id="PF08281">
    <property type="entry name" value="Sigma70_r4_2"/>
    <property type="match status" value="1"/>
</dbReference>
<name>A0ABS1QYA4_9SPHI</name>
<dbReference type="Gene3D" id="1.10.1740.10">
    <property type="match status" value="1"/>
</dbReference>
<evidence type="ECO:0000256" key="4">
    <source>
        <dbReference type="ARBA" id="ARBA00023163"/>
    </source>
</evidence>
<dbReference type="NCBIfam" id="TIGR02937">
    <property type="entry name" value="sigma70-ECF"/>
    <property type="match status" value="1"/>
</dbReference>
<dbReference type="Gene3D" id="1.10.10.10">
    <property type="entry name" value="Winged helix-like DNA-binding domain superfamily/Winged helix DNA-binding domain"/>
    <property type="match status" value="1"/>
</dbReference>
<evidence type="ECO:0000313" key="7">
    <source>
        <dbReference type="Proteomes" id="UP000625283"/>
    </source>
</evidence>
<keyword evidence="2" id="KW-0805">Transcription regulation</keyword>
<dbReference type="PANTHER" id="PTHR43133:SF46">
    <property type="entry name" value="RNA POLYMERASE SIGMA-70 FACTOR ECF SUBFAMILY"/>
    <property type="match status" value="1"/>
</dbReference>
<dbReference type="InterPro" id="IPR036388">
    <property type="entry name" value="WH-like_DNA-bd_sf"/>
</dbReference>
<dbReference type="InterPro" id="IPR013249">
    <property type="entry name" value="RNA_pol_sigma70_r4_t2"/>
</dbReference>
<evidence type="ECO:0000256" key="3">
    <source>
        <dbReference type="ARBA" id="ARBA00023082"/>
    </source>
</evidence>
<organism evidence="6 7">
    <name type="scientific">Sphingobacterium faecale</name>
    <dbReference type="NCBI Taxonomy" id="2803775"/>
    <lineage>
        <taxon>Bacteria</taxon>
        <taxon>Pseudomonadati</taxon>
        <taxon>Bacteroidota</taxon>
        <taxon>Sphingobacteriia</taxon>
        <taxon>Sphingobacteriales</taxon>
        <taxon>Sphingobacteriaceae</taxon>
        <taxon>Sphingobacterium</taxon>
    </lineage>
</organism>
<proteinExistence type="inferred from homology"/>
<sequence length="188" mass="22508">MAEYFDKTLSTKIDLSDEQKFKELFNGYFAPLCFFARQYVGNFHDEDVVSSVFSTLYQKKLKFNTQEEFVFYIYKSVKNRCLDTLKSDIRMQDRNQAYFNELEHENLFNQIVENEIMAETYREIQLLPTYSRRIIEMSYLEGLSNQEIADELQLSLQTIKNYKRNAVISLKTVLLRKIMTFLFFLSTF</sequence>
<dbReference type="InterPro" id="IPR039425">
    <property type="entry name" value="RNA_pol_sigma-70-like"/>
</dbReference>
<dbReference type="Proteomes" id="UP000625283">
    <property type="component" value="Unassembled WGS sequence"/>
</dbReference>
<keyword evidence="7" id="KW-1185">Reference proteome</keyword>
<keyword evidence="3" id="KW-0731">Sigma factor</keyword>
<evidence type="ECO:0000256" key="1">
    <source>
        <dbReference type="ARBA" id="ARBA00010641"/>
    </source>
</evidence>
<dbReference type="InterPro" id="IPR014284">
    <property type="entry name" value="RNA_pol_sigma-70_dom"/>
</dbReference>